<sequence length="50" mass="5530">MTIKLIGYAASGPTARVIITLKELGIPYELDPPASFQSLKDDDYIKNKHP</sequence>
<dbReference type="Proteomes" id="UP000789366">
    <property type="component" value="Unassembled WGS sequence"/>
</dbReference>
<feature type="non-terminal residue" evidence="1">
    <location>
        <position position="50"/>
    </location>
</feature>
<evidence type="ECO:0000313" key="2">
    <source>
        <dbReference type="Proteomes" id="UP000789366"/>
    </source>
</evidence>
<reference evidence="1" key="1">
    <citation type="submission" date="2021-06" db="EMBL/GenBank/DDBJ databases">
        <authorList>
            <person name="Kallberg Y."/>
            <person name="Tangrot J."/>
            <person name="Rosling A."/>
        </authorList>
    </citation>
    <scope>NUCLEOTIDE SEQUENCE</scope>
    <source>
        <strain evidence="1">28 12/20/2015</strain>
    </source>
</reference>
<protein>
    <submittedName>
        <fullName evidence="1">6301_t:CDS:1</fullName>
    </submittedName>
</protein>
<dbReference type="EMBL" id="CAJVPW010065671">
    <property type="protein sequence ID" value="CAG8787348.1"/>
    <property type="molecule type" value="Genomic_DNA"/>
</dbReference>
<name>A0ACA9RD78_9GLOM</name>
<evidence type="ECO:0000313" key="1">
    <source>
        <dbReference type="EMBL" id="CAG8787348.1"/>
    </source>
</evidence>
<organism evidence="1 2">
    <name type="scientific">Cetraspora pellucida</name>
    <dbReference type="NCBI Taxonomy" id="1433469"/>
    <lineage>
        <taxon>Eukaryota</taxon>
        <taxon>Fungi</taxon>
        <taxon>Fungi incertae sedis</taxon>
        <taxon>Mucoromycota</taxon>
        <taxon>Glomeromycotina</taxon>
        <taxon>Glomeromycetes</taxon>
        <taxon>Diversisporales</taxon>
        <taxon>Gigasporaceae</taxon>
        <taxon>Cetraspora</taxon>
    </lineage>
</organism>
<gene>
    <name evidence="1" type="ORF">SPELUC_LOCUS16919</name>
</gene>
<accession>A0ACA9RD78</accession>
<comment type="caution">
    <text evidence="1">The sequence shown here is derived from an EMBL/GenBank/DDBJ whole genome shotgun (WGS) entry which is preliminary data.</text>
</comment>
<proteinExistence type="predicted"/>
<keyword evidence="2" id="KW-1185">Reference proteome</keyword>